<accession>A0ABX2ZQZ6</accession>
<gene>
    <name evidence="1" type="ORF">BED47_21015</name>
</gene>
<dbReference type="Proteomes" id="UP000094580">
    <property type="component" value="Unassembled WGS sequence"/>
</dbReference>
<proteinExistence type="predicted"/>
<dbReference type="RefSeq" id="WP_069033554.1">
    <property type="nucleotide sequence ID" value="NZ_MDKC01000011.1"/>
</dbReference>
<reference evidence="1 2" key="1">
    <citation type="submission" date="2016-07" db="EMBL/GenBank/DDBJ databases">
        <authorList>
            <person name="Townsley L."/>
            <person name="Shank E.A."/>
        </authorList>
    </citation>
    <scope>NUCLEOTIDE SEQUENCE [LARGE SCALE GENOMIC DNA]</scope>
    <source>
        <strain evidence="1 2">CH01</strain>
    </source>
</reference>
<evidence type="ECO:0000313" key="1">
    <source>
        <dbReference type="EMBL" id="ODG92153.1"/>
    </source>
</evidence>
<sequence length="74" mass="8593">MFGTVEYFINDFKTCIMNGFCIEPSINLSSYYEQQTEGIKKRSGKSDEKEVHLNNLEKAYKIICEELFGDGRKI</sequence>
<dbReference type="EMBL" id="MDKC01000011">
    <property type="protein sequence ID" value="ODG92153.1"/>
    <property type="molecule type" value="Genomic_DNA"/>
</dbReference>
<organism evidence="1 2">
    <name type="scientific">Gottfriedia luciferensis</name>
    <dbReference type="NCBI Taxonomy" id="178774"/>
    <lineage>
        <taxon>Bacteria</taxon>
        <taxon>Bacillati</taxon>
        <taxon>Bacillota</taxon>
        <taxon>Bacilli</taxon>
        <taxon>Bacillales</taxon>
        <taxon>Bacillaceae</taxon>
        <taxon>Gottfriedia</taxon>
    </lineage>
</organism>
<keyword evidence="2" id="KW-1185">Reference proteome</keyword>
<evidence type="ECO:0000313" key="2">
    <source>
        <dbReference type="Proteomes" id="UP000094580"/>
    </source>
</evidence>
<protein>
    <submittedName>
        <fullName evidence="1">Uncharacterized protein</fullName>
    </submittedName>
</protein>
<name>A0ABX2ZQZ6_9BACI</name>
<comment type="caution">
    <text evidence="1">The sequence shown here is derived from an EMBL/GenBank/DDBJ whole genome shotgun (WGS) entry which is preliminary data.</text>
</comment>